<reference evidence="2 3" key="1">
    <citation type="submission" date="2016-10" db="EMBL/GenBank/DDBJ databases">
        <authorList>
            <person name="de Groot N.N."/>
        </authorList>
    </citation>
    <scope>NUCLEOTIDE SEQUENCE [LARGE SCALE GENOMIC DNA]</scope>
    <source>
        <strain evidence="2 3">DSM 19012</strain>
    </source>
</reference>
<dbReference type="InterPro" id="IPR027417">
    <property type="entry name" value="P-loop_NTPase"/>
</dbReference>
<organism evidence="2 3">
    <name type="scientific">Thermophagus xiamenensis</name>
    <dbReference type="NCBI Taxonomy" id="385682"/>
    <lineage>
        <taxon>Bacteria</taxon>
        <taxon>Pseudomonadati</taxon>
        <taxon>Bacteroidota</taxon>
        <taxon>Bacteroidia</taxon>
        <taxon>Marinilabiliales</taxon>
        <taxon>Marinilabiliaceae</taxon>
        <taxon>Thermophagus</taxon>
    </lineage>
</organism>
<dbReference type="AlphaFoldDB" id="A0A1I1YJK2"/>
<dbReference type="Proteomes" id="UP000181976">
    <property type="component" value="Unassembled WGS sequence"/>
</dbReference>
<dbReference type="RefSeq" id="WP_010528335.1">
    <property type="nucleotide sequence ID" value="NZ_AFSL01000082.1"/>
</dbReference>
<dbReference type="GO" id="GO:0006302">
    <property type="term" value="P:double-strand break repair"/>
    <property type="evidence" value="ECO:0007669"/>
    <property type="project" value="TreeGrafter"/>
</dbReference>
<feature type="domain" description="ATPase AAA-type core" evidence="1">
    <location>
        <begin position="25"/>
        <end position="321"/>
    </location>
</feature>
<name>A0A1I1YJK2_9BACT</name>
<dbReference type="GO" id="GO:0005524">
    <property type="term" value="F:ATP binding"/>
    <property type="evidence" value="ECO:0007669"/>
    <property type="project" value="InterPro"/>
</dbReference>
<dbReference type="InterPro" id="IPR014555">
    <property type="entry name" value="RecF-like"/>
</dbReference>
<evidence type="ECO:0000313" key="3">
    <source>
        <dbReference type="Proteomes" id="UP000181976"/>
    </source>
</evidence>
<dbReference type="EMBL" id="FONA01000008">
    <property type="protein sequence ID" value="SFE19208.1"/>
    <property type="molecule type" value="Genomic_DNA"/>
</dbReference>
<keyword evidence="3" id="KW-1185">Reference proteome</keyword>
<dbReference type="SUPFAM" id="SSF52540">
    <property type="entry name" value="P-loop containing nucleoside triphosphate hydrolases"/>
    <property type="match status" value="1"/>
</dbReference>
<dbReference type="PANTHER" id="PTHR32182:SF22">
    <property type="entry name" value="ATP-DEPENDENT ENDONUCLEASE, OLD FAMILY-RELATED"/>
    <property type="match status" value="1"/>
</dbReference>
<accession>A0A1I1YJK2</accession>
<gene>
    <name evidence="2" type="ORF">SAMN05444380_10810</name>
</gene>
<dbReference type="GO" id="GO:0016887">
    <property type="term" value="F:ATP hydrolysis activity"/>
    <property type="evidence" value="ECO:0007669"/>
    <property type="project" value="InterPro"/>
</dbReference>
<dbReference type="PANTHER" id="PTHR32182">
    <property type="entry name" value="DNA REPLICATION AND REPAIR PROTEIN RECF"/>
    <property type="match status" value="1"/>
</dbReference>
<dbReference type="GO" id="GO:0000731">
    <property type="term" value="P:DNA synthesis involved in DNA repair"/>
    <property type="evidence" value="ECO:0007669"/>
    <property type="project" value="TreeGrafter"/>
</dbReference>
<dbReference type="InterPro" id="IPR003959">
    <property type="entry name" value="ATPase_AAA_core"/>
</dbReference>
<dbReference type="Gene3D" id="3.40.50.300">
    <property type="entry name" value="P-loop containing nucleotide triphosphate hydrolases"/>
    <property type="match status" value="1"/>
</dbReference>
<evidence type="ECO:0000313" key="2">
    <source>
        <dbReference type="EMBL" id="SFE19208.1"/>
    </source>
</evidence>
<dbReference type="Pfam" id="PF13304">
    <property type="entry name" value="AAA_21"/>
    <property type="match status" value="1"/>
</dbReference>
<sequence>MIISRIKLINWKNFKEIDVPLSGRTFIVGPNASGKSNLLDVFRFLRDIAKAGGGLQNAVLDRGGISKIRCLSARKHPEVEVEIELSEYGSKEVLWKYAIGIKQEVRGYRLPILVYEKVWKKNKLILNRPDKHDENDKERLYQTHLEQINANKEFREIARFLESIVYQHLLPQLLKHPQSFTGPDLPGDPFGKSFLERISKVNRNTRNAWLRKIESALKIAVPQFKQFEFKEENGRPHLEAVYDHWRPSAGKQREDQFSDGTLRLIGLLWSLQEGDSLLLLEEPELSLNGAIVSKIPALIYKLQKPKKRQVLITSHSPDLLSDKGISLDEILVLMPSTEGTTVQPASSLPSFKKMLEGGMTPAQAILPSTKPKDISQLALF</sequence>
<dbReference type="InParanoid" id="A0A1I1YJK2"/>
<dbReference type="OrthoDB" id="9805802at2"/>
<proteinExistence type="predicted"/>
<protein>
    <submittedName>
        <fullName evidence="2">Predicted ATPase</fullName>
    </submittedName>
</protein>
<dbReference type="STRING" id="385682.SAMN05444380_10810"/>
<dbReference type="PIRSF" id="PIRSF029347">
    <property type="entry name" value="RecF"/>
    <property type="match status" value="1"/>
</dbReference>
<dbReference type="eggNOG" id="COG4637">
    <property type="taxonomic scope" value="Bacteria"/>
</dbReference>
<evidence type="ECO:0000259" key="1">
    <source>
        <dbReference type="Pfam" id="PF13304"/>
    </source>
</evidence>